<dbReference type="Proteomes" id="UP000248480">
    <property type="component" value="Unplaced"/>
</dbReference>
<evidence type="ECO:0000313" key="16">
    <source>
        <dbReference type="RefSeq" id="XP_023588743.1"/>
    </source>
</evidence>
<evidence type="ECO:0000313" key="15">
    <source>
        <dbReference type="Proteomes" id="UP000248480"/>
    </source>
</evidence>
<keyword evidence="6" id="KW-1003">Cell membrane</keyword>
<evidence type="ECO:0000256" key="12">
    <source>
        <dbReference type="SAM" id="MobiDB-lite"/>
    </source>
</evidence>
<dbReference type="Pfam" id="PF24882">
    <property type="entry name" value="WHD_ORC2"/>
    <property type="match status" value="1"/>
</dbReference>
<dbReference type="GO" id="GO:0003688">
    <property type="term" value="F:DNA replication origin binding"/>
    <property type="evidence" value="ECO:0007669"/>
    <property type="project" value="TreeGrafter"/>
</dbReference>
<dbReference type="RefSeq" id="XP_023588743.1">
    <property type="nucleotide sequence ID" value="XM_023732975.1"/>
</dbReference>
<protein>
    <recommendedName>
        <fullName evidence="5">Origin recognition complex subunit 2</fullName>
    </recommendedName>
</protein>
<evidence type="ECO:0000256" key="3">
    <source>
        <dbReference type="ARBA" id="ARBA00004514"/>
    </source>
</evidence>
<feature type="region of interest" description="Disordered" evidence="12">
    <location>
        <begin position="368"/>
        <end position="460"/>
    </location>
</feature>
<evidence type="ECO:0000256" key="10">
    <source>
        <dbReference type="ARBA" id="ARBA00023242"/>
    </source>
</evidence>
<evidence type="ECO:0000256" key="2">
    <source>
        <dbReference type="ARBA" id="ARBA00004236"/>
    </source>
</evidence>
<evidence type="ECO:0000256" key="7">
    <source>
        <dbReference type="ARBA" id="ARBA00022490"/>
    </source>
</evidence>
<keyword evidence="8" id="KW-0235">DNA replication</keyword>
<dbReference type="InterPro" id="IPR056773">
    <property type="entry name" value="WHD_ORC2"/>
</dbReference>
<feature type="compositionally biased region" description="Basic and acidic residues" evidence="12">
    <location>
        <begin position="608"/>
        <end position="622"/>
    </location>
</feature>
<feature type="region of interest" description="Disordered" evidence="12">
    <location>
        <begin position="572"/>
        <end position="667"/>
    </location>
</feature>
<evidence type="ECO:0000259" key="13">
    <source>
        <dbReference type="Pfam" id="PF04084"/>
    </source>
</evidence>
<accession>A0A2Y9RB10</accession>
<dbReference type="Pfam" id="PF09790">
    <property type="entry name" value="Hyccin"/>
    <property type="match status" value="1"/>
</dbReference>
<gene>
    <name evidence="16" type="primary">ORC2</name>
</gene>
<dbReference type="CTD" id="4999"/>
<dbReference type="PANTHER" id="PTHR14052:SF0">
    <property type="entry name" value="ORIGIN RECOGNITION COMPLEX SUBUNIT 2"/>
    <property type="match status" value="1"/>
</dbReference>
<dbReference type="Pfam" id="PF04084">
    <property type="entry name" value="RecA-like_ORC2"/>
    <property type="match status" value="1"/>
</dbReference>
<evidence type="ECO:0000256" key="9">
    <source>
        <dbReference type="ARBA" id="ARBA00023136"/>
    </source>
</evidence>
<organism evidence="15 16">
    <name type="scientific">Trichechus manatus latirostris</name>
    <name type="common">Florida manatee</name>
    <dbReference type="NCBI Taxonomy" id="127582"/>
    <lineage>
        <taxon>Eukaryota</taxon>
        <taxon>Metazoa</taxon>
        <taxon>Chordata</taxon>
        <taxon>Craniata</taxon>
        <taxon>Vertebrata</taxon>
        <taxon>Euteleostomi</taxon>
        <taxon>Mammalia</taxon>
        <taxon>Eutheria</taxon>
        <taxon>Afrotheria</taxon>
        <taxon>Sirenia</taxon>
        <taxon>Trichechidae</taxon>
        <taxon>Trichechus</taxon>
    </lineage>
</organism>
<dbReference type="STRING" id="127582.A0A2Y9RB10"/>
<feature type="compositionally biased region" description="Polar residues" evidence="12">
    <location>
        <begin position="338"/>
        <end position="352"/>
    </location>
</feature>
<evidence type="ECO:0000256" key="5">
    <source>
        <dbReference type="ARBA" id="ARBA00019080"/>
    </source>
</evidence>
<dbReference type="GO" id="GO:0005829">
    <property type="term" value="C:cytosol"/>
    <property type="evidence" value="ECO:0007669"/>
    <property type="project" value="UniProtKB-SubCell"/>
</dbReference>
<comment type="similarity">
    <text evidence="11">Belongs to the Hyccin family.</text>
</comment>
<feature type="domain" description="Origin recognition complex subunit 2 winged-helix" evidence="14">
    <location>
        <begin position="969"/>
        <end position="1028"/>
    </location>
</feature>
<comment type="subcellular location">
    <subcellularLocation>
        <location evidence="2">Cell membrane</location>
    </subcellularLocation>
    <subcellularLocation>
        <location evidence="3">Cytoplasm</location>
        <location evidence="3">Cytosol</location>
    </subcellularLocation>
    <subcellularLocation>
        <location evidence="1">Nucleus</location>
    </subcellularLocation>
</comment>
<evidence type="ECO:0000256" key="6">
    <source>
        <dbReference type="ARBA" id="ARBA00022475"/>
    </source>
</evidence>
<name>A0A2Y9RB10_TRIMA</name>
<keyword evidence="15" id="KW-1185">Reference proteome</keyword>
<evidence type="ECO:0000256" key="1">
    <source>
        <dbReference type="ARBA" id="ARBA00004123"/>
    </source>
</evidence>
<feature type="compositionally biased region" description="Acidic residues" evidence="12">
    <location>
        <begin position="653"/>
        <end position="667"/>
    </location>
</feature>
<keyword evidence="9" id="KW-0472">Membrane</keyword>
<evidence type="ECO:0000256" key="4">
    <source>
        <dbReference type="ARBA" id="ARBA00007421"/>
    </source>
</evidence>
<dbReference type="InterPro" id="IPR018619">
    <property type="entry name" value="Hyccin"/>
</dbReference>
<dbReference type="FunCoup" id="A0A2Y9RB10">
    <property type="interactions" value="3757"/>
</dbReference>
<dbReference type="AlphaFoldDB" id="A0A2Y9RB10"/>
<reference evidence="16" key="1">
    <citation type="submission" date="2025-08" db="UniProtKB">
        <authorList>
            <consortium name="RefSeq"/>
        </authorList>
    </citation>
    <scope>IDENTIFICATION</scope>
</reference>
<dbReference type="GO" id="GO:0005886">
    <property type="term" value="C:plasma membrane"/>
    <property type="evidence" value="ECO:0007669"/>
    <property type="project" value="UniProtKB-SubCell"/>
</dbReference>
<feature type="region of interest" description="Disordered" evidence="12">
    <location>
        <begin position="334"/>
        <end position="355"/>
    </location>
</feature>
<proteinExistence type="inferred from homology"/>
<evidence type="ECO:0000256" key="11">
    <source>
        <dbReference type="ARBA" id="ARBA00034482"/>
    </source>
</evidence>
<dbReference type="InterPro" id="IPR056772">
    <property type="entry name" value="RecA-like_ORC2"/>
</dbReference>
<sequence>MLGSERGVVEEWLSEFKALPDTQVTNYAATLHRKKTLVPALYKVIQDSNNELLEPVCHQLFELYRSSEVRLKRFTLQFLPELIWVYLRLTVSRDRQSNGCTEALLLGIYNLEIADKDGNNKVLSFTIPSLSKPSIYHEPSTIGSMALTEGALCQHDLIKVVYSDLHPQRETFTAQNRFEVLSFLMLCYNSAIVYMPASSYQSLCRMGSRVCVSGFPRQHEKQWKELCGRIVLDPEFMVQLLTGVYYAMYNGQWDLGQEVLDDIIYRAQLELFSQPLLVANAMKNSLPFDAPDSSQEGQKVLKVEVTPTVPRISRTAITTASIRRHRWRREDGFDFSNEADSSIPGSPIQHGSTDLGIKRVQEGEVLVRRTPEHGSPEPNSAAATTEGAEGVNGGEESVNLNDADEGFSSGASLSSQPIGTKPSSSSQRGSLRKVATGRSAKDKETASAIKSSESPRDSVVRKQLTVMNKLELKEDKMLEVRFVGDDDVLNHILDREGGAKLKKERTQLLVNAKKIIKKPECDLEEDDQEVLKDQKYVEVLGRDVQESLKNGSAADGGNKVYSFQNRKHSEKMAKLASELAKTPTKNVSCNVKDDPEVTNIPQSSKGHSASDKVQLKNSDKSEFLSTTSSGPRKRLIVPSSHSDSESEYSASNSEDDERVAQEYEEDSNEVILSQKIQTQNRVVSAPVCKVTPSKKMKRDKTSDLVEEYFEAHSSSKVLTSDRTLQKLKRAQLDQQTLCNLLSKVSPSFSAELKQLNQQYEQLFHKWMLQLHLGFNIVLYGLGSKRDLLERFRTTMLQDSVHVVINGFFPGISVKSVLNSITEEVLDHVGTFRSVLDQLDWILNKFKEDSSLQLFLLIHNLDSQMLRGDKSQQIIGQLSSLRNIYLIASIDHLNAPLMWDHAKQSLYNWLWYETTTYSPYTEETSYENSLLVKQSGSLQLSSLIHVLRSLTPNARGIFRLLIKYQLDNEDNPSYIGLSFQDFYQQCREAFLVNSDLTLRAQLTEFRDHKLIRTKKGTDGVEYLLIPVDSGTLTDFLEKEEEES</sequence>
<dbReference type="GeneID" id="101342842"/>
<keyword evidence="7" id="KW-0963">Cytoplasm</keyword>
<dbReference type="InterPro" id="IPR007220">
    <property type="entry name" value="ORC2"/>
</dbReference>
<dbReference type="GO" id="GO:0005664">
    <property type="term" value="C:nuclear origin of replication recognition complex"/>
    <property type="evidence" value="ECO:0007669"/>
    <property type="project" value="TreeGrafter"/>
</dbReference>
<feature type="domain" description="Origin recognition complex subunit 2 RecA-like" evidence="13">
    <location>
        <begin position="752"/>
        <end position="912"/>
    </location>
</feature>
<evidence type="ECO:0000256" key="8">
    <source>
        <dbReference type="ARBA" id="ARBA00022705"/>
    </source>
</evidence>
<comment type="similarity">
    <text evidence="4">Belongs to the ORC2 family.</text>
</comment>
<dbReference type="InParanoid" id="A0A2Y9RB10"/>
<keyword evidence="10" id="KW-0539">Nucleus</keyword>
<evidence type="ECO:0000259" key="14">
    <source>
        <dbReference type="Pfam" id="PF24882"/>
    </source>
</evidence>
<dbReference type="GO" id="GO:0006260">
    <property type="term" value="P:DNA replication"/>
    <property type="evidence" value="ECO:0007669"/>
    <property type="project" value="UniProtKB-KW"/>
</dbReference>
<feature type="compositionally biased region" description="Polar residues" evidence="12">
    <location>
        <begin position="409"/>
        <end position="429"/>
    </location>
</feature>
<dbReference type="PANTHER" id="PTHR14052">
    <property type="entry name" value="ORIGIN RECOGNITION COMPLEX SUBUNIT 2"/>
    <property type="match status" value="1"/>
</dbReference>